<evidence type="ECO:0000313" key="2">
    <source>
        <dbReference type="Proteomes" id="UP000276133"/>
    </source>
</evidence>
<reference evidence="1 2" key="1">
    <citation type="journal article" date="2018" name="Sci. Rep.">
        <title>Genomic signatures of local adaptation to the degree of environmental predictability in rotifers.</title>
        <authorList>
            <person name="Franch-Gras L."/>
            <person name="Hahn C."/>
            <person name="Garcia-Roger E.M."/>
            <person name="Carmona M.J."/>
            <person name="Serra M."/>
            <person name="Gomez A."/>
        </authorList>
    </citation>
    <scope>NUCLEOTIDE SEQUENCE [LARGE SCALE GENOMIC DNA]</scope>
    <source>
        <strain evidence="1">HYR1</strain>
    </source>
</reference>
<dbReference type="Proteomes" id="UP000276133">
    <property type="component" value="Unassembled WGS sequence"/>
</dbReference>
<accession>A0A3M7S3U1</accession>
<keyword evidence="2" id="KW-1185">Reference proteome</keyword>
<gene>
    <name evidence="1" type="ORF">BpHYR1_041519</name>
</gene>
<comment type="caution">
    <text evidence="1">The sequence shown here is derived from an EMBL/GenBank/DDBJ whole genome shotgun (WGS) entry which is preliminary data.</text>
</comment>
<name>A0A3M7S3U1_BRAPC</name>
<evidence type="ECO:0000313" key="1">
    <source>
        <dbReference type="EMBL" id="RNA30431.1"/>
    </source>
</evidence>
<organism evidence="1 2">
    <name type="scientific">Brachionus plicatilis</name>
    <name type="common">Marine rotifer</name>
    <name type="synonym">Brachionus muelleri</name>
    <dbReference type="NCBI Taxonomy" id="10195"/>
    <lineage>
        <taxon>Eukaryota</taxon>
        <taxon>Metazoa</taxon>
        <taxon>Spiralia</taxon>
        <taxon>Gnathifera</taxon>
        <taxon>Rotifera</taxon>
        <taxon>Eurotatoria</taxon>
        <taxon>Monogononta</taxon>
        <taxon>Pseudotrocha</taxon>
        <taxon>Ploima</taxon>
        <taxon>Brachionidae</taxon>
        <taxon>Brachionus</taxon>
    </lineage>
</organism>
<proteinExistence type="predicted"/>
<sequence length="114" mass="13314">MFNRIPSSQAFKSRLSANLQLFQMNRFSIFFLKNQINLTRIILRYCVRLARDLRLMVTVCSKSEYSNSKIAVCPAGILIGKTILNNRQQPKHNRDLMNPELDFLNFVVSLNEFE</sequence>
<dbReference type="EMBL" id="REGN01002088">
    <property type="protein sequence ID" value="RNA30431.1"/>
    <property type="molecule type" value="Genomic_DNA"/>
</dbReference>
<protein>
    <submittedName>
        <fullName evidence="1">Uncharacterized protein</fullName>
    </submittedName>
</protein>
<dbReference type="AlphaFoldDB" id="A0A3M7S3U1"/>